<evidence type="ECO:0000313" key="1">
    <source>
        <dbReference type="EMBL" id="RHZ69468.1"/>
    </source>
</evidence>
<organism evidence="1 2">
    <name type="scientific">Diversispora epigaea</name>
    <dbReference type="NCBI Taxonomy" id="1348612"/>
    <lineage>
        <taxon>Eukaryota</taxon>
        <taxon>Fungi</taxon>
        <taxon>Fungi incertae sedis</taxon>
        <taxon>Mucoromycota</taxon>
        <taxon>Glomeromycotina</taxon>
        <taxon>Glomeromycetes</taxon>
        <taxon>Diversisporales</taxon>
        <taxon>Diversisporaceae</taxon>
        <taxon>Diversispora</taxon>
    </lineage>
</organism>
<gene>
    <name evidence="1" type="ORF">Glove_283g109</name>
</gene>
<evidence type="ECO:0000313" key="2">
    <source>
        <dbReference type="Proteomes" id="UP000266861"/>
    </source>
</evidence>
<name>A0A397I5F4_9GLOM</name>
<reference evidence="1 2" key="1">
    <citation type="submission" date="2018-08" db="EMBL/GenBank/DDBJ databases">
        <title>Genome and evolution of the arbuscular mycorrhizal fungus Diversispora epigaea (formerly Glomus versiforme) and its bacterial endosymbionts.</title>
        <authorList>
            <person name="Sun X."/>
            <person name="Fei Z."/>
            <person name="Harrison M."/>
        </authorList>
    </citation>
    <scope>NUCLEOTIDE SEQUENCE [LARGE SCALE GENOMIC DNA]</scope>
    <source>
        <strain evidence="1 2">IT104</strain>
    </source>
</reference>
<dbReference type="EMBL" id="PQFF01000259">
    <property type="protein sequence ID" value="RHZ69468.1"/>
    <property type="molecule type" value="Genomic_DNA"/>
</dbReference>
<keyword evidence="2" id="KW-1185">Reference proteome</keyword>
<comment type="caution">
    <text evidence="1">The sequence shown here is derived from an EMBL/GenBank/DDBJ whole genome shotgun (WGS) entry which is preliminary data.</text>
</comment>
<dbReference type="AlphaFoldDB" id="A0A397I5F4"/>
<proteinExistence type="predicted"/>
<sequence length="80" mass="9279">MDEKKQKERRISCKNIAYTGKSAVLITFDRVCLKEKCYRSTPPRDIDGLRLTTAQIELKKPELSLIFSTVIYPNWFTPPS</sequence>
<protein>
    <submittedName>
        <fullName evidence="1">Uncharacterized protein</fullName>
    </submittedName>
</protein>
<accession>A0A397I5F4</accession>
<dbReference type="Proteomes" id="UP000266861">
    <property type="component" value="Unassembled WGS sequence"/>
</dbReference>